<evidence type="ECO:0000256" key="10">
    <source>
        <dbReference type="ARBA" id="ARBA00022676"/>
    </source>
</evidence>
<dbReference type="Pfam" id="PF08029">
    <property type="entry name" value="HisG_C"/>
    <property type="match status" value="1"/>
</dbReference>
<reference evidence="21 22" key="1">
    <citation type="submission" date="2019-03" db="EMBL/GenBank/DDBJ databases">
        <title>Genome sequence of Sphingomonas sp. 17J27-24.</title>
        <authorList>
            <person name="Kim M."/>
            <person name="Maeng S."/>
            <person name="Sathiyaraj S."/>
        </authorList>
    </citation>
    <scope>NUCLEOTIDE SEQUENCE [LARGE SCALE GENOMIC DNA]</scope>
    <source>
        <strain evidence="21 22">17J27-24</strain>
    </source>
</reference>
<dbReference type="InterPro" id="IPR020621">
    <property type="entry name" value="ATP-PRT_HisG_long"/>
</dbReference>
<keyword evidence="11 18" id="KW-0808">Transferase</keyword>
<comment type="similarity">
    <text evidence="5 18">Belongs to the ATP phosphoribosyltransferase family. Long subfamily.</text>
</comment>
<evidence type="ECO:0000256" key="8">
    <source>
        <dbReference type="ARBA" id="ARBA00022490"/>
    </source>
</evidence>
<sequence length="296" mass="32231">MLVDETRLHIAIQKSGRLSDYSRGLLRDAGLRIQNGKNDLTARVDNVPADLMFVRDDDIPTFVSDGVCEFGIVGENVLREFTLGEAEPRIEIVAQLGFGRCALKIAAPENAIYEGPQSLQGGRIATSYPCIVQRFLDDNRIQATVVKMNGAVELAPRLQIAGFICDLVSTGATLEANGLRAVETVFESEAVLIRTRKPMAPAKIDQGGKLMSRIEGVLATKESKYIMLNAPSEALREITAILPGAEAPTILPLHQRPGHFAVHAVCQESVFWETLQKLKDAGASAILVLPIEKMML</sequence>
<dbReference type="AlphaFoldDB" id="A0A4Y8ZTV6"/>
<dbReference type="Proteomes" id="UP000298213">
    <property type="component" value="Unassembled WGS sequence"/>
</dbReference>
<evidence type="ECO:0000256" key="18">
    <source>
        <dbReference type="HAMAP-Rule" id="MF_00079"/>
    </source>
</evidence>
<dbReference type="GO" id="GO:0003879">
    <property type="term" value="F:ATP phosphoribosyltransferase activity"/>
    <property type="evidence" value="ECO:0007669"/>
    <property type="project" value="UniProtKB-UniRule"/>
</dbReference>
<comment type="cofactor">
    <cofactor evidence="2 18">
        <name>Mg(2+)</name>
        <dbReference type="ChEBI" id="CHEBI:18420"/>
    </cofactor>
</comment>
<evidence type="ECO:0000256" key="13">
    <source>
        <dbReference type="ARBA" id="ARBA00022741"/>
    </source>
</evidence>
<dbReference type="SUPFAM" id="SSF53850">
    <property type="entry name" value="Periplasmic binding protein-like II"/>
    <property type="match status" value="1"/>
</dbReference>
<keyword evidence="14 18" id="KW-0067">ATP-binding</keyword>
<dbReference type="SUPFAM" id="SSF54913">
    <property type="entry name" value="GlnB-like"/>
    <property type="match status" value="1"/>
</dbReference>
<dbReference type="HAMAP" id="MF_00079">
    <property type="entry name" value="HisG_Long"/>
    <property type="match status" value="1"/>
</dbReference>
<comment type="catalytic activity">
    <reaction evidence="1 18">
        <text>1-(5-phospho-beta-D-ribosyl)-ATP + diphosphate = 5-phospho-alpha-D-ribose 1-diphosphate + ATP</text>
        <dbReference type="Rhea" id="RHEA:18473"/>
        <dbReference type="ChEBI" id="CHEBI:30616"/>
        <dbReference type="ChEBI" id="CHEBI:33019"/>
        <dbReference type="ChEBI" id="CHEBI:58017"/>
        <dbReference type="ChEBI" id="CHEBI:73183"/>
        <dbReference type="EC" id="2.4.2.17"/>
    </reaction>
</comment>
<evidence type="ECO:0000256" key="1">
    <source>
        <dbReference type="ARBA" id="ARBA00000915"/>
    </source>
</evidence>
<keyword evidence="10 18" id="KW-0328">Glycosyltransferase</keyword>
<dbReference type="GO" id="GO:0005737">
    <property type="term" value="C:cytoplasm"/>
    <property type="evidence" value="ECO:0007669"/>
    <property type="project" value="UniProtKB-SubCell"/>
</dbReference>
<evidence type="ECO:0000256" key="9">
    <source>
        <dbReference type="ARBA" id="ARBA00022605"/>
    </source>
</evidence>
<comment type="function">
    <text evidence="17 18">Catalyzes the condensation of ATP and 5-phosphoribose 1-diphosphate to form N'-(5'-phosphoribosyl)-ATP (PR-ATP). Has a crucial role in the pathway because the rate of histidine biosynthesis seems to be controlled primarily by regulation of HisG enzymatic activity.</text>
</comment>
<evidence type="ECO:0000256" key="14">
    <source>
        <dbReference type="ARBA" id="ARBA00022840"/>
    </source>
</evidence>
<evidence type="ECO:0000256" key="7">
    <source>
        <dbReference type="ARBA" id="ARBA00020998"/>
    </source>
</evidence>
<evidence type="ECO:0000259" key="20">
    <source>
        <dbReference type="Pfam" id="PF08029"/>
    </source>
</evidence>
<evidence type="ECO:0000256" key="3">
    <source>
        <dbReference type="ARBA" id="ARBA00004496"/>
    </source>
</evidence>
<feature type="domain" description="ATP phosphoribosyltransferase catalytic" evidence="19">
    <location>
        <begin position="55"/>
        <end position="205"/>
    </location>
</feature>
<keyword evidence="15 18" id="KW-0460">Magnesium</keyword>
<keyword evidence="12 18" id="KW-0479">Metal-binding</keyword>
<keyword evidence="8 18" id="KW-0963">Cytoplasm</keyword>
<evidence type="ECO:0000256" key="6">
    <source>
        <dbReference type="ARBA" id="ARBA00011946"/>
    </source>
</evidence>
<dbReference type="GO" id="GO:0000287">
    <property type="term" value="F:magnesium ion binding"/>
    <property type="evidence" value="ECO:0007669"/>
    <property type="project" value="UniProtKB-UniRule"/>
</dbReference>
<evidence type="ECO:0000259" key="19">
    <source>
        <dbReference type="Pfam" id="PF01634"/>
    </source>
</evidence>
<dbReference type="NCBIfam" id="TIGR00070">
    <property type="entry name" value="hisG"/>
    <property type="match status" value="1"/>
</dbReference>
<evidence type="ECO:0000256" key="17">
    <source>
        <dbReference type="ARBA" id="ARBA00024861"/>
    </source>
</evidence>
<evidence type="ECO:0000256" key="15">
    <source>
        <dbReference type="ARBA" id="ARBA00022842"/>
    </source>
</evidence>
<organism evidence="21 22">
    <name type="scientific">Sphingomonas parva</name>
    <dbReference type="NCBI Taxonomy" id="2555898"/>
    <lineage>
        <taxon>Bacteria</taxon>
        <taxon>Pseudomonadati</taxon>
        <taxon>Pseudomonadota</taxon>
        <taxon>Alphaproteobacteria</taxon>
        <taxon>Sphingomonadales</taxon>
        <taxon>Sphingomonadaceae</taxon>
        <taxon>Sphingomonas</taxon>
    </lineage>
</organism>
<dbReference type="FunFam" id="3.30.70.120:FF:000002">
    <property type="entry name" value="ATP phosphoribosyltransferase"/>
    <property type="match status" value="1"/>
</dbReference>
<evidence type="ECO:0000256" key="11">
    <source>
        <dbReference type="ARBA" id="ARBA00022679"/>
    </source>
</evidence>
<dbReference type="PANTHER" id="PTHR21403">
    <property type="entry name" value="ATP PHOSPHORIBOSYLTRANSFERASE ATP-PRTASE"/>
    <property type="match status" value="1"/>
</dbReference>
<name>A0A4Y8ZTV6_9SPHN</name>
<dbReference type="InterPro" id="IPR013115">
    <property type="entry name" value="HisG_C"/>
</dbReference>
<evidence type="ECO:0000256" key="2">
    <source>
        <dbReference type="ARBA" id="ARBA00001946"/>
    </source>
</evidence>
<evidence type="ECO:0000313" key="22">
    <source>
        <dbReference type="Proteomes" id="UP000298213"/>
    </source>
</evidence>
<dbReference type="FunFam" id="3.40.190.10:FF:000008">
    <property type="entry name" value="ATP phosphoribosyltransferase"/>
    <property type="match status" value="1"/>
</dbReference>
<dbReference type="Pfam" id="PF01634">
    <property type="entry name" value="HisG"/>
    <property type="match status" value="1"/>
</dbReference>
<comment type="subcellular location">
    <subcellularLocation>
        <location evidence="3 18">Cytoplasm</location>
    </subcellularLocation>
</comment>
<dbReference type="OrthoDB" id="9806435at2"/>
<keyword evidence="13 18" id="KW-0547">Nucleotide-binding</keyword>
<dbReference type="RefSeq" id="WP_135085954.1">
    <property type="nucleotide sequence ID" value="NZ_SPDV01000014.1"/>
</dbReference>
<comment type="caution">
    <text evidence="21">The sequence shown here is derived from an EMBL/GenBank/DDBJ whole genome shotgun (WGS) entry which is preliminary data.</text>
</comment>
<accession>A0A4Y8ZTV6</accession>
<dbReference type="InterPro" id="IPR015867">
    <property type="entry name" value="N-reg_PII/ATP_PRibTrfase_C"/>
</dbReference>
<keyword evidence="9 18" id="KW-0028">Amino-acid biosynthesis</keyword>
<evidence type="ECO:0000256" key="12">
    <source>
        <dbReference type="ARBA" id="ARBA00022723"/>
    </source>
</evidence>
<evidence type="ECO:0000256" key="5">
    <source>
        <dbReference type="ARBA" id="ARBA00007955"/>
    </source>
</evidence>
<evidence type="ECO:0000256" key="4">
    <source>
        <dbReference type="ARBA" id="ARBA00004667"/>
    </source>
</evidence>
<comment type="activity regulation">
    <text evidence="18">Feedback inhibited by histidine.</text>
</comment>
<keyword evidence="16 18" id="KW-0368">Histidine biosynthesis</keyword>
<dbReference type="Gene3D" id="3.30.70.120">
    <property type="match status" value="1"/>
</dbReference>
<dbReference type="GO" id="GO:0005524">
    <property type="term" value="F:ATP binding"/>
    <property type="evidence" value="ECO:0007669"/>
    <property type="project" value="UniProtKB-KW"/>
</dbReference>
<gene>
    <name evidence="18" type="primary">hisG</name>
    <name evidence="21" type="ORF">E2493_09120</name>
</gene>
<dbReference type="Gene3D" id="3.40.190.10">
    <property type="entry name" value="Periplasmic binding protein-like II"/>
    <property type="match status" value="2"/>
</dbReference>
<dbReference type="GO" id="GO:0000105">
    <property type="term" value="P:L-histidine biosynthetic process"/>
    <property type="evidence" value="ECO:0007669"/>
    <property type="project" value="UniProtKB-UniRule"/>
</dbReference>
<dbReference type="NCBIfam" id="TIGR03455">
    <property type="entry name" value="HisG_C-term"/>
    <property type="match status" value="1"/>
</dbReference>
<evidence type="ECO:0000313" key="21">
    <source>
        <dbReference type="EMBL" id="TFI58575.1"/>
    </source>
</evidence>
<dbReference type="EMBL" id="SPDV01000014">
    <property type="protein sequence ID" value="TFI58575.1"/>
    <property type="molecule type" value="Genomic_DNA"/>
</dbReference>
<dbReference type="InterPro" id="IPR013820">
    <property type="entry name" value="ATP_PRibTrfase_cat"/>
</dbReference>
<dbReference type="InterPro" id="IPR011322">
    <property type="entry name" value="N-reg_PII-like_a/b"/>
</dbReference>
<feature type="domain" description="Histidine biosynthesis HisG C-terminal" evidence="20">
    <location>
        <begin position="221"/>
        <end position="293"/>
    </location>
</feature>
<comment type="pathway">
    <text evidence="4 18">Amino-acid biosynthesis; L-histidine biosynthesis; L-histidine from 5-phospho-alpha-D-ribose 1-diphosphate: step 1/9.</text>
</comment>
<dbReference type="PANTHER" id="PTHR21403:SF8">
    <property type="entry name" value="ATP PHOSPHORIBOSYLTRANSFERASE"/>
    <property type="match status" value="1"/>
</dbReference>
<proteinExistence type="inferred from homology"/>
<dbReference type="InterPro" id="IPR001348">
    <property type="entry name" value="ATP_PRibTrfase_HisG"/>
</dbReference>
<dbReference type="UniPathway" id="UPA00031">
    <property type="reaction ID" value="UER00006"/>
</dbReference>
<keyword evidence="22" id="KW-1185">Reference proteome</keyword>
<protein>
    <recommendedName>
        <fullName evidence="7 18">ATP phosphoribosyltransferase</fullName>
        <shortName evidence="18">ATP-PRT</shortName>
        <shortName evidence="18">ATP-PRTase</shortName>
        <ecNumber evidence="6 18">2.4.2.17</ecNumber>
    </recommendedName>
</protein>
<dbReference type="EC" id="2.4.2.17" evidence="6 18"/>
<evidence type="ECO:0000256" key="16">
    <source>
        <dbReference type="ARBA" id="ARBA00023102"/>
    </source>
</evidence>